<dbReference type="KEGG" id="apuu:APUU_20297S"/>
<keyword evidence="3" id="KW-1185">Reference proteome</keyword>
<dbReference type="RefSeq" id="XP_041552059.1">
    <property type="nucleotide sequence ID" value="XM_041698922.1"/>
</dbReference>
<dbReference type="EMBL" id="AP024444">
    <property type="protein sequence ID" value="BCS19865.1"/>
    <property type="molecule type" value="Genomic_DNA"/>
</dbReference>
<dbReference type="InterPro" id="IPR001155">
    <property type="entry name" value="OxRdtase_FMN_N"/>
</dbReference>
<proteinExistence type="predicted"/>
<feature type="domain" description="NADH:flavin oxidoreductase/NADH oxidase N-terminal" evidence="1">
    <location>
        <begin position="4"/>
        <end position="179"/>
    </location>
</feature>
<dbReference type="InterPro" id="IPR045247">
    <property type="entry name" value="Oye-like"/>
</dbReference>
<dbReference type="GO" id="GO:0016491">
    <property type="term" value="F:oxidoreductase activity"/>
    <property type="evidence" value="ECO:0007669"/>
    <property type="project" value="InterPro"/>
</dbReference>
<evidence type="ECO:0000259" key="1">
    <source>
        <dbReference type="Pfam" id="PF00724"/>
    </source>
</evidence>
<dbReference type="GeneID" id="64969870"/>
<reference evidence="2" key="1">
    <citation type="submission" date="2021-01" db="EMBL/GenBank/DDBJ databases">
        <authorList>
            <consortium name="Aspergillus puulaauensis MK2 genome sequencing consortium"/>
            <person name="Kazuki M."/>
            <person name="Futagami T."/>
        </authorList>
    </citation>
    <scope>NUCLEOTIDE SEQUENCE</scope>
    <source>
        <strain evidence="2">MK2</strain>
    </source>
</reference>
<evidence type="ECO:0000313" key="2">
    <source>
        <dbReference type="EMBL" id="BCS19865.1"/>
    </source>
</evidence>
<name>A0A7R7XEI2_9EURO</name>
<dbReference type="Gene3D" id="3.20.20.70">
    <property type="entry name" value="Aldolase class I"/>
    <property type="match status" value="1"/>
</dbReference>
<dbReference type="GO" id="GO:0010181">
    <property type="term" value="F:FMN binding"/>
    <property type="evidence" value="ECO:0007669"/>
    <property type="project" value="InterPro"/>
</dbReference>
<organism evidence="2 3">
    <name type="scientific">Aspergillus puulaauensis</name>
    <dbReference type="NCBI Taxonomy" id="1220207"/>
    <lineage>
        <taxon>Eukaryota</taxon>
        <taxon>Fungi</taxon>
        <taxon>Dikarya</taxon>
        <taxon>Ascomycota</taxon>
        <taxon>Pezizomycotina</taxon>
        <taxon>Eurotiomycetes</taxon>
        <taxon>Eurotiomycetidae</taxon>
        <taxon>Eurotiales</taxon>
        <taxon>Aspergillaceae</taxon>
        <taxon>Aspergillus</taxon>
    </lineage>
</organism>
<dbReference type="SUPFAM" id="SSF51395">
    <property type="entry name" value="FMN-linked oxidoreductases"/>
    <property type="match status" value="1"/>
</dbReference>
<sequence length="194" mass="21432">MSSLLEPVTIGGKLSLRNRVVMGSMTRNRCVDDYKPGPAHVTHYAERARDGTGLIVNEGTFVDWAGCDWTHSPFMITEEHAAAWRAVTDAVHKEGGKIFFQAWHAGRIQHDEMPLMKEKAGRVLAPSSIKAEGGKYRDLPGAPGHTTNVVAIEDPRQLVETYRRSLLLAKNAGFDGTELLAQGLRWYLVVRPVG</sequence>
<dbReference type="InterPro" id="IPR013785">
    <property type="entry name" value="Aldolase_TIM"/>
</dbReference>
<dbReference type="Pfam" id="PF00724">
    <property type="entry name" value="Oxidored_FMN"/>
    <property type="match status" value="1"/>
</dbReference>
<dbReference type="Proteomes" id="UP000654913">
    <property type="component" value="Chromosome 2"/>
</dbReference>
<protein>
    <recommendedName>
        <fullName evidence="1">NADH:flavin oxidoreductase/NADH oxidase N-terminal domain-containing protein</fullName>
    </recommendedName>
</protein>
<gene>
    <name evidence="2" type="ORF">APUU_20297S</name>
</gene>
<dbReference type="PANTHER" id="PTHR22893:SF91">
    <property type="entry name" value="NADPH DEHYDROGENASE 2-RELATED"/>
    <property type="match status" value="1"/>
</dbReference>
<dbReference type="PANTHER" id="PTHR22893">
    <property type="entry name" value="NADH OXIDOREDUCTASE-RELATED"/>
    <property type="match status" value="1"/>
</dbReference>
<reference evidence="2" key="2">
    <citation type="submission" date="2021-02" db="EMBL/GenBank/DDBJ databases">
        <title>Aspergillus puulaauensis MK2 genome sequence.</title>
        <authorList>
            <person name="Futagami T."/>
            <person name="Mori K."/>
            <person name="Kadooka C."/>
            <person name="Tanaka T."/>
        </authorList>
    </citation>
    <scope>NUCLEOTIDE SEQUENCE</scope>
    <source>
        <strain evidence="2">MK2</strain>
    </source>
</reference>
<accession>A0A7R7XEI2</accession>
<dbReference type="AlphaFoldDB" id="A0A7R7XEI2"/>
<evidence type="ECO:0000313" key="3">
    <source>
        <dbReference type="Proteomes" id="UP000654913"/>
    </source>
</evidence>
<dbReference type="OrthoDB" id="276546at2759"/>